<dbReference type="PANTHER" id="PTHR43531:SF14">
    <property type="entry name" value="METHYL-ACCEPTING CHEMOTAXIS PROTEIN I-RELATED"/>
    <property type="match status" value="1"/>
</dbReference>
<proteinExistence type="inferred from homology"/>
<keyword evidence="3 5" id="KW-0807">Transducer</keyword>
<keyword evidence="6" id="KW-0472">Membrane</keyword>
<evidence type="ECO:0000259" key="8">
    <source>
        <dbReference type="PROSITE" id="PS50885"/>
    </source>
</evidence>
<evidence type="ECO:0000256" key="6">
    <source>
        <dbReference type="SAM" id="Phobius"/>
    </source>
</evidence>
<keyword evidence="1" id="KW-0488">Methylation</keyword>
<dbReference type="InterPro" id="IPR004089">
    <property type="entry name" value="MCPsignal_dom"/>
</dbReference>
<dbReference type="SUPFAM" id="SSF58104">
    <property type="entry name" value="Methyl-accepting chemotaxis protein (MCP) signaling domain"/>
    <property type="match status" value="1"/>
</dbReference>
<dbReference type="SMART" id="SM00304">
    <property type="entry name" value="HAMP"/>
    <property type="match status" value="1"/>
</dbReference>
<feature type="transmembrane region" description="Helical" evidence="6">
    <location>
        <begin position="183"/>
        <end position="206"/>
    </location>
</feature>
<dbReference type="PROSITE" id="PS50885">
    <property type="entry name" value="HAMP"/>
    <property type="match status" value="1"/>
</dbReference>
<dbReference type="InterPro" id="IPR004090">
    <property type="entry name" value="Chemotax_Me-accpt_rcpt"/>
</dbReference>
<evidence type="ECO:0000259" key="7">
    <source>
        <dbReference type="PROSITE" id="PS50111"/>
    </source>
</evidence>
<dbReference type="PROSITE" id="PS50111">
    <property type="entry name" value="CHEMOTAXIS_TRANSDUC_2"/>
    <property type="match status" value="1"/>
</dbReference>
<evidence type="ECO:0000256" key="3">
    <source>
        <dbReference type="ARBA" id="ARBA00023224"/>
    </source>
</evidence>
<protein>
    <submittedName>
        <fullName evidence="9">MCP four helix bundle domain-containing protein</fullName>
    </submittedName>
</protein>
<dbReference type="InterPro" id="IPR003660">
    <property type="entry name" value="HAMP_dom"/>
</dbReference>
<evidence type="ECO:0000313" key="10">
    <source>
        <dbReference type="Proteomes" id="UP000825886"/>
    </source>
</evidence>
<evidence type="ECO:0000256" key="2">
    <source>
        <dbReference type="ARBA" id="ARBA00022500"/>
    </source>
</evidence>
<dbReference type="Pfam" id="PF12729">
    <property type="entry name" value="4HB_MCP_1"/>
    <property type="match status" value="1"/>
</dbReference>
<name>A0ABX9AMV0_9ENTR</name>
<keyword evidence="2" id="KW-0145">Chemotaxis</keyword>
<dbReference type="PRINTS" id="PR00260">
    <property type="entry name" value="CHEMTRNSDUCR"/>
</dbReference>
<organism evidence="9 10">
    <name type="scientific">Symbiopectobacterium purcellii</name>
    <dbReference type="NCBI Taxonomy" id="2871826"/>
    <lineage>
        <taxon>Bacteria</taxon>
        <taxon>Pseudomonadati</taxon>
        <taxon>Pseudomonadota</taxon>
        <taxon>Gammaproteobacteria</taxon>
        <taxon>Enterobacterales</taxon>
        <taxon>Enterobacteriaceae</taxon>
    </lineage>
</organism>
<dbReference type="SMART" id="SM00283">
    <property type="entry name" value="MA"/>
    <property type="match status" value="1"/>
</dbReference>
<dbReference type="PANTHER" id="PTHR43531">
    <property type="entry name" value="PROTEIN ICFG"/>
    <property type="match status" value="1"/>
</dbReference>
<dbReference type="Proteomes" id="UP000825886">
    <property type="component" value="Chromosome"/>
</dbReference>
<dbReference type="CDD" id="cd06225">
    <property type="entry name" value="HAMP"/>
    <property type="match status" value="1"/>
</dbReference>
<dbReference type="Gene3D" id="1.10.287.950">
    <property type="entry name" value="Methyl-accepting chemotaxis protein"/>
    <property type="match status" value="1"/>
</dbReference>
<dbReference type="EMBL" id="CP081864">
    <property type="protein sequence ID" value="QZN96512.1"/>
    <property type="molecule type" value="Genomic_DNA"/>
</dbReference>
<dbReference type="InterPro" id="IPR024478">
    <property type="entry name" value="HlyB_4HB_MCP"/>
</dbReference>
<keyword evidence="6" id="KW-0812">Transmembrane</keyword>
<keyword evidence="6" id="KW-1133">Transmembrane helix</keyword>
<dbReference type="InterPro" id="IPR051310">
    <property type="entry name" value="MCP_chemotaxis"/>
</dbReference>
<feature type="domain" description="HAMP" evidence="8">
    <location>
        <begin position="207"/>
        <end position="259"/>
    </location>
</feature>
<gene>
    <name evidence="9" type="ORF">K6K13_03420</name>
</gene>
<dbReference type="Pfam" id="PF00015">
    <property type="entry name" value="MCPsignal"/>
    <property type="match status" value="1"/>
</dbReference>
<dbReference type="CDD" id="cd11386">
    <property type="entry name" value="MCP_signal"/>
    <property type="match status" value="1"/>
</dbReference>
<dbReference type="RefSeq" id="WP_222159539.1">
    <property type="nucleotide sequence ID" value="NZ_CP081864.1"/>
</dbReference>
<dbReference type="Pfam" id="PF00672">
    <property type="entry name" value="HAMP"/>
    <property type="match status" value="1"/>
</dbReference>
<evidence type="ECO:0000256" key="5">
    <source>
        <dbReference type="PROSITE-ProRule" id="PRU00284"/>
    </source>
</evidence>
<sequence>MSIKLKLISVMTLMALLLGVVTIIGLSGINNVNQSMKTLYNDRLVALGYLANVTRQTDSVMFEIASVDLAQPDNVSNALGQIENALKTYDQQWTLYSNTYLTGEEKTLFEKYAALRETYHQNVIIPAINAIKNHDKDKLEDIINHSLKKEYLPLQQIIDQLIKLQSDVGSALYSESQSDLSQILSMVVIIFLAGVLIVAFSGWRLIMSIAVPIKHAVEVARSVAGGDLTHQVDITSRDEMGQLQTALQEMMLNLTGIVERVHRNADIIATASGQISSGNIDLSSRTEQQASSLEETAASMEQITSSVTLNATNAAHASQLAVSASQQAVKGGDMMVEVIAAMELMVTSSQKITSIINVIEGISFQTNILALNAAVEAARAGEQGRGFAVVAGEVRSLAQRSASAAKEINELINASVEQVSQGRHVVRNAGNAIQEVVTEIKQVASLVTEISTASHEQSLGIGQINTAISQMETVTQQNAALVNESAAASSLAERAEELSMAVGAFRI</sequence>
<keyword evidence="10" id="KW-1185">Reference proteome</keyword>
<evidence type="ECO:0000256" key="1">
    <source>
        <dbReference type="ARBA" id="ARBA00022481"/>
    </source>
</evidence>
<evidence type="ECO:0000313" key="9">
    <source>
        <dbReference type="EMBL" id="QZN96512.1"/>
    </source>
</evidence>
<feature type="transmembrane region" description="Helical" evidence="6">
    <location>
        <begin position="7"/>
        <end position="29"/>
    </location>
</feature>
<feature type="domain" description="Methyl-accepting transducer" evidence="7">
    <location>
        <begin position="264"/>
        <end position="493"/>
    </location>
</feature>
<comment type="similarity">
    <text evidence="4">Belongs to the methyl-accepting chemotaxis (MCP) protein family.</text>
</comment>
<accession>A0ABX9AMV0</accession>
<reference evidence="9 10" key="1">
    <citation type="submission" date="2021-08" db="EMBL/GenBank/DDBJ databases">
        <title>Culture and genomic analysis of Symbiopectobacterium purcellii sp. nov. gen. nov., isolated from the leafhopper Empoasca decipiens.</title>
        <authorList>
            <person name="Nadal-Jimenez P."/>
            <person name="Siozios S."/>
            <person name="Halliday N."/>
            <person name="Camara M."/>
            <person name="Hurst G.D.D."/>
        </authorList>
    </citation>
    <scope>NUCLEOTIDE SEQUENCE [LARGE SCALE GENOMIC DNA]</scope>
    <source>
        <strain evidence="9 10">SyEd1</strain>
    </source>
</reference>
<evidence type="ECO:0000256" key="4">
    <source>
        <dbReference type="ARBA" id="ARBA00029447"/>
    </source>
</evidence>